<evidence type="ECO:0000313" key="3">
    <source>
        <dbReference type="Proteomes" id="UP000321518"/>
    </source>
</evidence>
<reference evidence="2 3" key="1">
    <citation type="submission" date="2019-07" db="EMBL/GenBank/DDBJ databases">
        <title>Rhodotorula toruloides NBRC10032 genome sequencing.</title>
        <authorList>
            <person name="Shida Y."/>
            <person name="Takaku H."/>
            <person name="Ogasawara W."/>
            <person name="Mori K."/>
        </authorList>
    </citation>
    <scope>NUCLEOTIDE SEQUENCE [LARGE SCALE GENOMIC DNA]</scope>
    <source>
        <strain evidence="2 3">NBRC10032</strain>
    </source>
</reference>
<feature type="compositionally biased region" description="Low complexity" evidence="1">
    <location>
        <begin position="116"/>
        <end position="146"/>
    </location>
</feature>
<feature type="compositionally biased region" description="Acidic residues" evidence="1">
    <location>
        <begin position="210"/>
        <end position="228"/>
    </location>
</feature>
<proteinExistence type="predicted"/>
<comment type="caution">
    <text evidence="2">The sequence shown here is derived from an EMBL/GenBank/DDBJ whole genome shotgun (WGS) entry which is preliminary data.</text>
</comment>
<feature type="compositionally biased region" description="Basic and acidic residues" evidence="1">
    <location>
        <begin position="1"/>
        <end position="44"/>
    </location>
</feature>
<sequence>MGPEAAKVDERSEGEFMGWSEKKLGKRKAVEGDEGPSLRHEQPKKATKRQRQASADKQRQRLAASSAKVDSRIRLPRPAASSSRVTPAPDYSEYSSHADGRPYTPYDIPTLHNTTSELLSPHSGLSSSHSDSIPSLQGSTSSTSTSRFLAMALQQPHPPDPVPHGASPFSARSTAASYGEKGKERARWAEERDADGAERGQGTASAEKETSDDELPPADSADDSADLDLDPKFELELDMTQNRTQEDEGVQGEAAGFEELSQDTVLHDSQGGGESQDRDRGWEEEEEEEAAPKDGWDAQRYGAAAR</sequence>
<evidence type="ECO:0000313" key="2">
    <source>
        <dbReference type="EMBL" id="GEM09901.1"/>
    </source>
</evidence>
<organism evidence="2 3">
    <name type="scientific">Rhodotorula toruloides</name>
    <name type="common">Yeast</name>
    <name type="synonym">Rhodosporidium toruloides</name>
    <dbReference type="NCBI Taxonomy" id="5286"/>
    <lineage>
        <taxon>Eukaryota</taxon>
        <taxon>Fungi</taxon>
        <taxon>Dikarya</taxon>
        <taxon>Basidiomycota</taxon>
        <taxon>Pucciniomycotina</taxon>
        <taxon>Microbotryomycetes</taxon>
        <taxon>Sporidiobolales</taxon>
        <taxon>Sporidiobolaceae</taxon>
        <taxon>Rhodotorula</taxon>
    </lineage>
</organism>
<evidence type="ECO:0000256" key="1">
    <source>
        <dbReference type="SAM" id="MobiDB-lite"/>
    </source>
</evidence>
<dbReference type="AlphaFoldDB" id="A0A511KHP7"/>
<accession>A0A511KHP7</accession>
<dbReference type="Proteomes" id="UP000321518">
    <property type="component" value="Unassembled WGS sequence"/>
</dbReference>
<name>A0A511KHP7_RHOTO</name>
<gene>
    <name evidence="2" type="ORF">Rt10032_c09g3918</name>
</gene>
<feature type="compositionally biased region" description="Basic and acidic residues" evidence="1">
    <location>
        <begin position="180"/>
        <end position="198"/>
    </location>
</feature>
<feature type="region of interest" description="Disordered" evidence="1">
    <location>
        <begin position="1"/>
        <end position="306"/>
    </location>
</feature>
<protein>
    <submittedName>
        <fullName evidence="2">Uncharacterized protein</fullName>
    </submittedName>
</protein>
<dbReference type="OrthoDB" id="10413556at2759"/>
<dbReference type="EMBL" id="BJWK01000009">
    <property type="protein sequence ID" value="GEM09901.1"/>
    <property type="molecule type" value="Genomic_DNA"/>
</dbReference>